<feature type="region of interest" description="Disordered" evidence="1">
    <location>
        <begin position="15"/>
        <end position="35"/>
    </location>
</feature>
<reference evidence="2" key="1">
    <citation type="submission" date="2018-05" db="EMBL/GenBank/DDBJ databases">
        <authorList>
            <person name="Lanie J.A."/>
            <person name="Ng W.-L."/>
            <person name="Kazmierczak K.M."/>
            <person name="Andrzejewski T.M."/>
            <person name="Davidsen T.M."/>
            <person name="Wayne K.J."/>
            <person name="Tettelin H."/>
            <person name="Glass J.I."/>
            <person name="Rusch D."/>
            <person name="Podicherti R."/>
            <person name="Tsui H.-C.T."/>
            <person name="Winkler M.E."/>
        </authorList>
    </citation>
    <scope>NUCLEOTIDE SEQUENCE</scope>
</reference>
<dbReference type="EMBL" id="UINC01125189">
    <property type="protein sequence ID" value="SVD02846.1"/>
    <property type="molecule type" value="Genomic_DNA"/>
</dbReference>
<protein>
    <submittedName>
        <fullName evidence="2">Uncharacterized protein</fullName>
    </submittedName>
</protein>
<evidence type="ECO:0000256" key="1">
    <source>
        <dbReference type="SAM" id="MobiDB-lite"/>
    </source>
</evidence>
<organism evidence="2">
    <name type="scientific">marine metagenome</name>
    <dbReference type="NCBI Taxonomy" id="408172"/>
    <lineage>
        <taxon>unclassified sequences</taxon>
        <taxon>metagenomes</taxon>
        <taxon>ecological metagenomes</taxon>
    </lineage>
</organism>
<feature type="compositionally biased region" description="Basic and acidic residues" evidence="1">
    <location>
        <begin position="18"/>
        <end position="35"/>
    </location>
</feature>
<feature type="non-terminal residue" evidence="2">
    <location>
        <position position="35"/>
    </location>
</feature>
<feature type="non-terminal residue" evidence="2">
    <location>
        <position position="1"/>
    </location>
</feature>
<gene>
    <name evidence="2" type="ORF">METZ01_LOCUS355700</name>
</gene>
<proteinExistence type="predicted"/>
<dbReference type="AlphaFoldDB" id="A0A382RYT7"/>
<evidence type="ECO:0000313" key="2">
    <source>
        <dbReference type="EMBL" id="SVD02846.1"/>
    </source>
</evidence>
<name>A0A382RYT7_9ZZZZ</name>
<accession>A0A382RYT7</accession>
<sequence>VKNLARQIGFSGIGLSQRGDHASRFVHPDSKPRKA</sequence>